<dbReference type="AlphaFoldDB" id="A0A4C1T991"/>
<dbReference type="EMBL" id="BGZK01000042">
    <property type="protein sequence ID" value="GBP10696.1"/>
    <property type="molecule type" value="Genomic_DNA"/>
</dbReference>
<gene>
    <name evidence="1" type="ORF">EVAR_6260_1</name>
</gene>
<keyword evidence="2" id="KW-1185">Reference proteome</keyword>
<sequence>MENTISSPTIIRGTSENKVKWKRNLGRTGEQSSLNIEDILFEDDRIGYPRIPIDMSLISARARDADDASREKNEKTFGYSFLQKAFPLTN</sequence>
<comment type="caution">
    <text evidence="1">The sequence shown here is derived from an EMBL/GenBank/DDBJ whole genome shotgun (WGS) entry which is preliminary data.</text>
</comment>
<reference evidence="1 2" key="1">
    <citation type="journal article" date="2019" name="Commun. Biol.">
        <title>The bagworm genome reveals a unique fibroin gene that provides high tensile strength.</title>
        <authorList>
            <person name="Kono N."/>
            <person name="Nakamura H."/>
            <person name="Ohtoshi R."/>
            <person name="Tomita M."/>
            <person name="Numata K."/>
            <person name="Arakawa K."/>
        </authorList>
    </citation>
    <scope>NUCLEOTIDE SEQUENCE [LARGE SCALE GENOMIC DNA]</scope>
</reference>
<proteinExistence type="predicted"/>
<accession>A0A4C1T991</accession>
<evidence type="ECO:0000313" key="2">
    <source>
        <dbReference type="Proteomes" id="UP000299102"/>
    </source>
</evidence>
<name>A0A4C1T991_EUMVA</name>
<evidence type="ECO:0000313" key="1">
    <source>
        <dbReference type="EMBL" id="GBP10696.1"/>
    </source>
</evidence>
<protein>
    <submittedName>
        <fullName evidence="1">Uncharacterized protein</fullName>
    </submittedName>
</protein>
<dbReference type="Proteomes" id="UP000299102">
    <property type="component" value="Unassembled WGS sequence"/>
</dbReference>
<organism evidence="1 2">
    <name type="scientific">Eumeta variegata</name>
    <name type="common">Bagworm moth</name>
    <name type="synonym">Eumeta japonica</name>
    <dbReference type="NCBI Taxonomy" id="151549"/>
    <lineage>
        <taxon>Eukaryota</taxon>
        <taxon>Metazoa</taxon>
        <taxon>Ecdysozoa</taxon>
        <taxon>Arthropoda</taxon>
        <taxon>Hexapoda</taxon>
        <taxon>Insecta</taxon>
        <taxon>Pterygota</taxon>
        <taxon>Neoptera</taxon>
        <taxon>Endopterygota</taxon>
        <taxon>Lepidoptera</taxon>
        <taxon>Glossata</taxon>
        <taxon>Ditrysia</taxon>
        <taxon>Tineoidea</taxon>
        <taxon>Psychidae</taxon>
        <taxon>Oiketicinae</taxon>
        <taxon>Eumeta</taxon>
    </lineage>
</organism>